<evidence type="ECO:0000313" key="2">
    <source>
        <dbReference type="Proteomes" id="UP000274822"/>
    </source>
</evidence>
<gene>
    <name evidence="1" type="ORF">BC938DRAFT_473585</name>
</gene>
<dbReference type="EMBL" id="RBNJ01001601">
    <property type="protein sequence ID" value="RUS32991.1"/>
    <property type="molecule type" value="Genomic_DNA"/>
</dbReference>
<reference evidence="1 2" key="1">
    <citation type="journal article" date="2018" name="New Phytol.">
        <title>Phylogenomics of Endogonaceae and evolution of mycorrhizas within Mucoromycota.</title>
        <authorList>
            <person name="Chang Y."/>
            <person name="Desiro A."/>
            <person name="Na H."/>
            <person name="Sandor L."/>
            <person name="Lipzen A."/>
            <person name="Clum A."/>
            <person name="Barry K."/>
            <person name="Grigoriev I.V."/>
            <person name="Martin F.M."/>
            <person name="Stajich J.E."/>
            <person name="Smith M.E."/>
            <person name="Bonito G."/>
            <person name="Spatafora J.W."/>
        </authorList>
    </citation>
    <scope>NUCLEOTIDE SEQUENCE [LARGE SCALE GENOMIC DNA]</scope>
    <source>
        <strain evidence="1 2">AD002</strain>
    </source>
</reference>
<dbReference type="Proteomes" id="UP000274822">
    <property type="component" value="Unassembled WGS sequence"/>
</dbReference>
<accession>A0A433QT83</accession>
<comment type="caution">
    <text evidence="1">The sequence shown here is derived from an EMBL/GenBank/DDBJ whole genome shotgun (WGS) entry which is preliminary data.</text>
</comment>
<sequence>MTYDGQSSMWLAWTCSPRPALETSCEKVSRARRAPTYALAEITPTPPEAGMSSVYDSSIPTSSFVVRLSTRISIFLSTEPFGVRTVVFG</sequence>
<evidence type="ECO:0000313" key="1">
    <source>
        <dbReference type="EMBL" id="RUS32991.1"/>
    </source>
</evidence>
<keyword evidence="2" id="KW-1185">Reference proteome</keyword>
<dbReference type="AlphaFoldDB" id="A0A433QT83"/>
<protein>
    <submittedName>
        <fullName evidence="1">Uncharacterized protein</fullName>
    </submittedName>
</protein>
<name>A0A433QT83_9FUNG</name>
<organism evidence="1 2">
    <name type="scientific">Jimgerdemannia flammicorona</name>
    <dbReference type="NCBI Taxonomy" id="994334"/>
    <lineage>
        <taxon>Eukaryota</taxon>
        <taxon>Fungi</taxon>
        <taxon>Fungi incertae sedis</taxon>
        <taxon>Mucoromycota</taxon>
        <taxon>Mucoromycotina</taxon>
        <taxon>Endogonomycetes</taxon>
        <taxon>Endogonales</taxon>
        <taxon>Endogonaceae</taxon>
        <taxon>Jimgerdemannia</taxon>
    </lineage>
</organism>
<proteinExistence type="predicted"/>